<feature type="region of interest" description="Disordered" evidence="1">
    <location>
        <begin position="876"/>
        <end position="1036"/>
    </location>
</feature>
<dbReference type="EMBL" id="SWKU01000028">
    <property type="protein sequence ID" value="KAF2996304.1"/>
    <property type="molecule type" value="Genomic_DNA"/>
</dbReference>
<protein>
    <submittedName>
        <fullName evidence="2">Uncharacterized protein</fullName>
    </submittedName>
</protein>
<feature type="compositionally biased region" description="Low complexity" evidence="1">
    <location>
        <begin position="1104"/>
        <end position="1137"/>
    </location>
</feature>
<feature type="compositionally biased region" description="Low complexity" evidence="1">
    <location>
        <begin position="608"/>
        <end position="621"/>
    </location>
</feature>
<dbReference type="AlphaFoldDB" id="A0A9P4W7J1"/>
<dbReference type="OrthoDB" id="3794856at2759"/>
<comment type="caution">
    <text evidence="2">The sequence shown here is derived from an EMBL/GenBank/DDBJ whole genome shotgun (WGS) entry which is preliminary data.</text>
</comment>
<name>A0A9P4W7J1_CURKU</name>
<feature type="region of interest" description="Disordered" evidence="1">
    <location>
        <begin position="109"/>
        <end position="185"/>
    </location>
</feature>
<feature type="compositionally biased region" description="Polar residues" evidence="1">
    <location>
        <begin position="921"/>
        <end position="937"/>
    </location>
</feature>
<feature type="compositionally biased region" description="Polar residues" evidence="1">
    <location>
        <begin position="137"/>
        <end position="151"/>
    </location>
</feature>
<sequence length="1203" mass="133228">MSRYIPYDESHPEESYHQNPLLNGVNNGNGQDSCIDSHLEDRLRAGLADFLSDPDQPAMPAEWIEWIPVDGNATPNNDLQLYNNMWMDIPSNDNIDYIDYGTTIKQNVSNDSEHEAEAQSQEGSRNGVAPHAEDESNISPEVTVRPSNQQLADDLSPPEKDIPVTVHDDEPAADATDAGNQFDQASPQEVDFAVLSRPWRAWRRGAARCPLQQFMQMEFGPDVEYWVPRQDDFDAWDGKVAKRYMDMLECMGVFLNWNDLDAYFPEDHMELTPPADVQRSISNDQQDEQSVSSDQDQSARQEIQPVQFNQNFAPEVESQEAFEGNDSAPADYDLEGSHADQNRSHRTQSGDAQVLNEVLVAPEIDVQHDAQHQPPSLPAEAITRTVEGVQPAVSVPESDIQMSQGQGLSAVEPLTYREMWPEREQILYWPHFAWDAGWAQHVSRLTAELEGVPVSFWLPRQQDFASWDAEDRRIFMERFQVLGIPIDWDNLDAYLHVELKQHDLAAVIDSELSGQESQQVGSGQSQQSMNNTDPRLTGQDAAPVGRRSQLSQDLAAGVQHQQSQGSQQPVHVTRRQDVQYGPQFGAMGQQQTVQDLADPENPIPGASFGVQGNSQGQVNQSGFGGPHALGLGGQQGHHIGGDPGDQFAQEPQEQEDEPPSRLQEWLTADIRPGVVRNERLLSESFATDLGRLVERFSTEQARANFLATHDLSWMPPDNDVTFPTTLDDQRRAVESLLFAMTSVSFAEDNENNNSSRTRWYPRAPGDPYYSKEKMVIRCWELVRIAMRLHRNGPSSLGCFDHEYAKLFRATSRWSFQTRIDRMAHLLATRKNRCDLVMKGESLDLLVGCPDKLVKNASSNTKNNRQKAELIQAGKGVVISNPPPAPAHQGQAAAAPQPQAQAPPPVANAQVRANRSAAMPRPSSQQAPTSARTLQGQGPTKKRKRHSGAESATPPLPAPKRARQMSLATMPSPGETRGQGSPSESREANLPVPSRGRGSRFEPNAEPIQPGFRSFSSSSSSRPSFGNGDSSSPFSNSQRPIDFSLLNTPWTPLEIGSLHHQVGANVAPIPGPNPHRMSSRPSMLPPTFPPNAYPQPHQLQQTTFHQQGVQLQSGQLQHVRPPQTRPQQEQSLSQQAHQHPGRQQGVNRQSTRQPAVQRQASQGTGLSAQGQAHGQPSVSRSASTLKRSAAEDLDGSPEKRARRE</sequence>
<accession>A0A9P4W7J1</accession>
<evidence type="ECO:0000313" key="2">
    <source>
        <dbReference type="EMBL" id="KAF2996304.1"/>
    </source>
</evidence>
<feature type="region of interest" description="Disordered" evidence="1">
    <location>
        <begin position="318"/>
        <end position="349"/>
    </location>
</feature>
<feature type="compositionally biased region" description="Basic and acidic residues" evidence="1">
    <location>
        <begin position="157"/>
        <end position="170"/>
    </location>
</feature>
<feature type="compositionally biased region" description="Low complexity" evidence="1">
    <location>
        <begin position="515"/>
        <end position="528"/>
    </location>
</feature>
<evidence type="ECO:0000313" key="3">
    <source>
        <dbReference type="Proteomes" id="UP000801428"/>
    </source>
</evidence>
<feature type="compositionally biased region" description="Low complexity" evidence="1">
    <location>
        <begin position="1009"/>
        <end position="1031"/>
    </location>
</feature>
<gene>
    <name evidence="2" type="ORF">E8E13_005649</name>
</gene>
<keyword evidence="3" id="KW-1185">Reference proteome</keyword>
<feature type="region of interest" description="Disordered" evidence="1">
    <location>
        <begin position="1065"/>
        <end position="1203"/>
    </location>
</feature>
<feature type="compositionally biased region" description="Polar residues" evidence="1">
    <location>
        <begin position="1143"/>
        <end position="1185"/>
    </location>
</feature>
<feature type="region of interest" description="Disordered" evidence="1">
    <location>
        <begin position="515"/>
        <end position="572"/>
    </location>
</feature>
<proteinExistence type="predicted"/>
<feature type="region of interest" description="Disordered" evidence="1">
    <location>
        <begin position="589"/>
        <end position="661"/>
    </location>
</feature>
<feature type="compositionally biased region" description="Low complexity" evidence="1">
    <location>
        <begin position="555"/>
        <end position="571"/>
    </location>
</feature>
<feature type="compositionally biased region" description="Low complexity" evidence="1">
    <location>
        <begin position="886"/>
        <end position="899"/>
    </location>
</feature>
<feature type="compositionally biased region" description="Low complexity" evidence="1">
    <location>
        <begin position="282"/>
        <end position="298"/>
    </location>
</feature>
<organism evidence="2 3">
    <name type="scientific">Curvularia kusanoi</name>
    <name type="common">Cochliobolus kusanoi</name>
    <dbReference type="NCBI Taxonomy" id="90978"/>
    <lineage>
        <taxon>Eukaryota</taxon>
        <taxon>Fungi</taxon>
        <taxon>Dikarya</taxon>
        <taxon>Ascomycota</taxon>
        <taxon>Pezizomycotina</taxon>
        <taxon>Dothideomycetes</taxon>
        <taxon>Pleosporomycetidae</taxon>
        <taxon>Pleosporales</taxon>
        <taxon>Pleosporineae</taxon>
        <taxon>Pleosporaceae</taxon>
        <taxon>Curvularia</taxon>
    </lineage>
</organism>
<reference evidence="2" key="1">
    <citation type="submission" date="2019-04" db="EMBL/GenBank/DDBJ databases">
        <title>Sequencing of skin fungus with MAO and IRED activity.</title>
        <authorList>
            <person name="Marsaioli A.J."/>
            <person name="Bonatto J.M.C."/>
            <person name="Reis Junior O."/>
        </authorList>
    </citation>
    <scope>NUCLEOTIDE SEQUENCE</scope>
    <source>
        <strain evidence="2">30M1</strain>
    </source>
</reference>
<feature type="compositionally biased region" description="Pro residues" evidence="1">
    <location>
        <begin position="1082"/>
        <end position="1092"/>
    </location>
</feature>
<feature type="compositionally biased region" description="Gly residues" evidence="1">
    <location>
        <begin position="622"/>
        <end position="635"/>
    </location>
</feature>
<dbReference type="Proteomes" id="UP000801428">
    <property type="component" value="Unassembled WGS sequence"/>
</dbReference>
<evidence type="ECO:0000256" key="1">
    <source>
        <dbReference type="SAM" id="MobiDB-lite"/>
    </source>
</evidence>
<feature type="region of interest" description="Disordered" evidence="1">
    <location>
        <begin position="281"/>
        <end position="300"/>
    </location>
</feature>